<proteinExistence type="predicted"/>
<keyword evidence="1" id="KW-0812">Transmembrane</keyword>
<feature type="transmembrane region" description="Helical" evidence="1">
    <location>
        <begin position="636"/>
        <end position="658"/>
    </location>
</feature>
<protein>
    <recommendedName>
        <fullName evidence="5">LPXTG cell wall anchor domain-containing protein</fullName>
    </recommendedName>
</protein>
<dbReference type="InterPro" id="IPR043504">
    <property type="entry name" value="Peptidase_S1_PA_chymotrypsin"/>
</dbReference>
<dbReference type="RefSeq" id="WP_179432896.1">
    <property type="nucleotide sequence ID" value="NZ_BAABLC010000001.1"/>
</dbReference>
<dbReference type="AlphaFoldDB" id="A0A7Y9EVD0"/>
<evidence type="ECO:0000313" key="3">
    <source>
        <dbReference type="EMBL" id="NYD54521.1"/>
    </source>
</evidence>
<dbReference type="GO" id="GO:0005975">
    <property type="term" value="P:carbohydrate metabolic process"/>
    <property type="evidence" value="ECO:0007669"/>
    <property type="project" value="UniProtKB-ARBA"/>
</dbReference>
<dbReference type="EMBL" id="JACCBH010000001">
    <property type="protein sequence ID" value="NYD54521.1"/>
    <property type="molecule type" value="Genomic_DNA"/>
</dbReference>
<dbReference type="SUPFAM" id="SSF50494">
    <property type="entry name" value="Trypsin-like serine proteases"/>
    <property type="match status" value="1"/>
</dbReference>
<reference evidence="3 4" key="1">
    <citation type="submission" date="2020-07" db="EMBL/GenBank/DDBJ databases">
        <title>Sequencing the genomes of 1000 actinobacteria strains.</title>
        <authorList>
            <person name="Klenk H.-P."/>
        </authorList>
    </citation>
    <scope>NUCLEOTIDE SEQUENCE [LARGE SCALE GENOMIC DNA]</scope>
    <source>
        <strain evidence="3 4">DSM 22185</strain>
    </source>
</reference>
<dbReference type="CDD" id="cd21112">
    <property type="entry name" value="alphaLP-like"/>
    <property type="match status" value="1"/>
</dbReference>
<dbReference type="Proteomes" id="UP000552045">
    <property type="component" value="Unassembled WGS sequence"/>
</dbReference>
<dbReference type="InterPro" id="IPR013783">
    <property type="entry name" value="Ig-like_fold"/>
</dbReference>
<evidence type="ECO:0000256" key="2">
    <source>
        <dbReference type="SAM" id="SignalP"/>
    </source>
</evidence>
<keyword evidence="1" id="KW-0472">Membrane</keyword>
<sequence length="667" mass="66318">MKKSFRRAGQVAAVGVAAALAGGGLIVTPAFASDVQTETAPVLGDQYDAFATSLLTEHADVVNGVGFNGSDIVVSVTDDEKAAAAKELLAEYSNIVIKNRGYVQAQTTDDVVGGAGLINENASAVCSFGFSGWSPSGDPIILSAGHCGEVGDVVTRSLPSDDDAPYFPGEEPTYTVTRFGDVGSFEFSQWGGPGGSAGSAGDLTSTDISAISVDNSALNLLPKVTDWSSWESEDLSTSGTAITSVGTVAVGDSIFRSGRSTGKQEGSVTEIQSYVNVCEDVTTDPPTNCHVVYGFWTDAVSRGGDSGGSFVKGNAAVGVLSGGNGTESFATDLSNALVQADGYTVMLDLAEPAVTSPASGSTVAPGATISGTGPAGLTLTGFGSDIVIGDDGNWTATAPSEPGTHDFTLQVKDAGYNKSDTVPYSIKVEAAAIASPVITSPAEGSEVTGPQVTISGTGAAGATIELTGDVTGTTTVADGGTWSIIGDAEYGAAEVTATQTLGADVQTTNVSFTVVQAALAAPVITSPANGAELTTSPSAITGTGVAGAEVEVSLGNGSSGDTLPPVTVDAEGNWAVEVSNQLAEGTYTIGASQSLNGETSAVVSSTFTIVAATTPTPTPTDDPNGQLPGTGADGGALLGTGIVGGALVLIAGSVLLIARMRRNAAAE</sequence>
<feature type="signal peptide" evidence="2">
    <location>
        <begin position="1"/>
        <end position="32"/>
    </location>
</feature>
<accession>A0A7Y9EVD0</accession>
<feature type="chain" id="PRO_5031134357" description="LPXTG cell wall anchor domain-containing protein" evidence="2">
    <location>
        <begin position="33"/>
        <end position="667"/>
    </location>
</feature>
<dbReference type="InterPro" id="IPR009003">
    <property type="entry name" value="Peptidase_S1_PA"/>
</dbReference>
<dbReference type="Gene3D" id="2.60.40.1800">
    <property type="match status" value="1"/>
</dbReference>
<organism evidence="3 4">
    <name type="scientific">Microbacterium pseudoresistens</name>
    <dbReference type="NCBI Taxonomy" id="640634"/>
    <lineage>
        <taxon>Bacteria</taxon>
        <taxon>Bacillati</taxon>
        <taxon>Actinomycetota</taxon>
        <taxon>Actinomycetes</taxon>
        <taxon>Micrococcales</taxon>
        <taxon>Microbacteriaceae</taxon>
        <taxon>Microbacterium</taxon>
    </lineage>
</organism>
<dbReference type="Gene3D" id="2.40.10.10">
    <property type="entry name" value="Trypsin-like serine proteases"/>
    <property type="match status" value="2"/>
</dbReference>
<comment type="caution">
    <text evidence="3">The sequence shown here is derived from an EMBL/GenBank/DDBJ whole genome shotgun (WGS) entry which is preliminary data.</text>
</comment>
<keyword evidence="4" id="KW-1185">Reference proteome</keyword>
<gene>
    <name evidence="3" type="ORF">BKA02_001576</name>
</gene>
<evidence type="ECO:0000256" key="1">
    <source>
        <dbReference type="SAM" id="Phobius"/>
    </source>
</evidence>
<name>A0A7Y9EVD0_9MICO</name>
<keyword evidence="2" id="KW-0732">Signal</keyword>
<evidence type="ECO:0008006" key="5">
    <source>
        <dbReference type="Google" id="ProtNLM"/>
    </source>
</evidence>
<dbReference type="Gene3D" id="2.60.40.10">
    <property type="entry name" value="Immunoglobulins"/>
    <property type="match status" value="1"/>
</dbReference>
<keyword evidence="1" id="KW-1133">Transmembrane helix</keyword>
<evidence type="ECO:0000313" key="4">
    <source>
        <dbReference type="Proteomes" id="UP000552045"/>
    </source>
</evidence>